<accession>A0A3S9A4X5</accession>
<dbReference type="KEGG" id="palb:EJC50_14715"/>
<sequence length="110" mass="12747">MKVNKELMKGSTVILILSLLSKAEMYGYEMIKEIERKSDGVFSFKEGTLYPILHSLEMELCVESFWAEKGGRKRKYYRITKQGQAMLKEKEQEWSLFSLSVNRVIGEGQA</sequence>
<dbReference type="InterPro" id="IPR036388">
    <property type="entry name" value="WH-like_DNA-bd_sf"/>
</dbReference>
<dbReference type="AlphaFoldDB" id="A0A3S9A4X5"/>
<name>A0A3S9A4X5_9BACL</name>
<dbReference type="InterPro" id="IPR005149">
    <property type="entry name" value="Tscrpt_reg_PadR_N"/>
</dbReference>
<dbReference type="OrthoDB" id="9808017at2"/>
<dbReference type="Pfam" id="PF03551">
    <property type="entry name" value="PadR"/>
    <property type="match status" value="1"/>
</dbReference>
<dbReference type="RefSeq" id="WP_126016187.1">
    <property type="nucleotide sequence ID" value="NZ_CP034437.1"/>
</dbReference>
<evidence type="ECO:0000313" key="2">
    <source>
        <dbReference type="EMBL" id="AZN40772.1"/>
    </source>
</evidence>
<dbReference type="SUPFAM" id="SSF46785">
    <property type="entry name" value="Winged helix' DNA-binding domain"/>
    <property type="match status" value="1"/>
</dbReference>
<gene>
    <name evidence="2" type="ORF">EJC50_14715</name>
</gene>
<organism evidence="2 3">
    <name type="scientific">Paenibacillus albus</name>
    <dbReference type="NCBI Taxonomy" id="2495582"/>
    <lineage>
        <taxon>Bacteria</taxon>
        <taxon>Bacillati</taxon>
        <taxon>Bacillota</taxon>
        <taxon>Bacilli</taxon>
        <taxon>Bacillales</taxon>
        <taxon>Paenibacillaceae</taxon>
        <taxon>Paenibacillus</taxon>
    </lineage>
</organism>
<proteinExistence type="predicted"/>
<evidence type="ECO:0000313" key="3">
    <source>
        <dbReference type="Proteomes" id="UP000272528"/>
    </source>
</evidence>
<feature type="domain" description="Transcription regulator PadR N-terminal" evidence="1">
    <location>
        <begin position="16"/>
        <end position="89"/>
    </location>
</feature>
<dbReference type="EMBL" id="CP034437">
    <property type="protein sequence ID" value="AZN40772.1"/>
    <property type="molecule type" value="Genomic_DNA"/>
</dbReference>
<dbReference type="PANTHER" id="PTHR43252:SF7">
    <property type="entry name" value="TRANSCRIPTIONAL REGULATOR YQJI"/>
    <property type="match status" value="1"/>
</dbReference>
<dbReference type="Proteomes" id="UP000272528">
    <property type="component" value="Chromosome"/>
</dbReference>
<reference evidence="3" key="1">
    <citation type="submission" date="2018-12" db="EMBL/GenBank/DDBJ databases">
        <title>Genome sequence of Peanibacillus sp.</title>
        <authorList>
            <person name="Subramani G."/>
            <person name="Srinivasan S."/>
            <person name="Kim M.K."/>
        </authorList>
    </citation>
    <scope>NUCLEOTIDE SEQUENCE [LARGE SCALE GENOMIC DNA]</scope>
    <source>
        <strain evidence="3">18JY67-1</strain>
    </source>
</reference>
<dbReference type="InterPro" id="IPR036390">
    <property type="entry name" value="WH_DNA-bd_sf"/>
</dbReference>
<dbReference type="PANTHER" id="PTHR43252">
    <property type="entry name" value="TRANSCRIPTIONAL REGULATOR YQJI"/>
    <property type="match status" value="1"/>
</dbReference>
<protein>
    <submittedName>
        <fullName evidence="2">PadR family transcriptional regulator</fullName>
    </submittedName>
</protein>
<keyword evidence="3" id="KW-1185">Reference proteome</keyword>
<dbReference type="Gene3D" id="1.10.10.10">
    <property type="entry name" value="Winged helix-like DNA-binding domain superfamily/Winged helix DNA-binding domain"/>
    <property type="match status" value="1"/>
</dbReference>
<evidence type="ECO:0000259" key="1">
    <source>
        <dbReference type="Pfam" id="PF03551"/>
    </source>
</evidence>